<keyword evidence="1" id="KW-0732">Signal</keyword>
<accession>A0A1V9EF07</accession>
<dbReference type="AlphaFoldDB" id="A0A1V9EF07"/>
<proteinExistence type="predicted"/>
<dbReference type="OrthoDB" id="978645at2"/>
<feature type="chain" id="PRO_5010708653" description="Outer membrane insertion C-signal" evidence="1">
    <location>
        <begin position="22"/>
        <end position="161"/>
    </location>
</feature>
<feature type="signal peptide" evidence="1">
    <location>
        <begin position="1"/>
        <end position="21"/>
    </location>
</feature>
<evidence type="ECO:0008006" key="4">
    <source>
        <dbReference type="Google" id="ProtNLM"/>
    </source>
</evidence>
<evidence type="ECO:0000313" key="2">
    <source>
        <dbReference type="EMBL" id="OQP44710.1"/>
    </source>
</evidence>
<comment type="caution">
    <text evidence="2">The sequence shown here is derived from an EMBL/GenBank/DDBJ whole genome shotgun (WGS) entry which is preliminary data.</text>
</comment>
<gene>
    <name evidence="2" type="ORF">A4H97_10125</name>
</gene>
<protein>
    <recommendedName>
        <fullName evidence="4">Outer membrane insertion C-signal</fullName>
    </recommendedName>
</protein>
<keyword evidence="3" id="KW-1185">Reference proteome</keyword>
<organism evidence="2 3">
    <name type="scientific">Niastella yeongjuensis</name>
    <dbReference type="NCBI Taxonomy" id="354355"/>
    <lineage>
        <taxon>Bacteria</taxon>
        <taxon>Pseudomonadati</taxon>
        <taxon>Bacteroidota</taxon>
        <taxon>Chitinophagia</taxon>
        <taxon>Chitinophagales</taxon>
        <taxon>Chitinophagaceae</taxon>
        <taxon>Niastella</taxon>
    </lineage>
</organism>
<sequence>MKKIVVVLGLLALFTVNRTQAQALGSDYRTAVGVKFWPGALTIKHFIKDDAALEGLLNFWNHGFRFTGLYEFHGDINGAPGLKWYVGPGAHIGWYNDYYYRDRDHYYDKGSASLGVDGVLGLDYKIKGAPIALSLDVNPYLEILHGAYVDVWGGLGIKFAF</sequence>
<dbReference type="EMBL" id="LVXG01000034">
    <property type="protein sequence ID" value="OQP44710.1"/>
    <property type="molecule type" value="Genomic_DNA"/>
</dbReference>
<evidence type="ECO:0000313" key="3">
    <source>
        <dbReference type="Proteomes" id="UP000192610"/>
    </source>
</evidence>
<dbReference type="Proteomes" id="UP000192610">
    <property type="component" value="Unassembled WGS sequence"/>
</dbReference>
<dbReference type="RefSeq" id="WP_081202765.1">
    <property type="nucleotide sequence ID" value="NZ_FOCZ01000006.1"/>
</dbReference>
<reference evidence="3" key="1">
    <citation type="submission" date="2016-04" db="EMBL/GenBank/DDBJ databases">
        <authorList>
            <person name="Chen L."/>
            <person name="Zhuang W."/>
            <person name="Wang G."/>
        </authorList>
    </citation>
    <scope>NUCLEOTIDE SEQUENCE [LARGE SCALE GENOMIC DNA]</scope>
    <source>
        <strain evidence="3">17621</strain>
    </source>
</reference>
<name>A0A1V9EF07_9BACT</name>
<dbReference type="STRING" id="354355.SAMN05660816_03515"/>
<evidence type="ECO:0000256" key="1">
    <source>
        <dbReference type="SAM" id="SignalP"/>
    </source>
</evidence>